<evidence type="ECO:0000313" key="2">
    <source>
        <dbReference type="Proteomes" id="UP000664032"/>
    </source>
</evidence>
<sequence length="293" mass="31267">MYNQKTFETSEYPMGSHTIVVTYLGDSSKTPLTLEYLVVQNGTFPSGNSSSPTTGGNDANGSAGSSHSSNVGNIAGAVVGGIVFIILATLVIIYFCRWGPKRDRQLLYNHGHDSDNAVEPFQLTPSIFPAPTIYSQYSAVPNTADNQTQHWNVPNQTIKSLNSTLPRTSVSGGTPSPTGHNGITPSSHSRAADIGVLPNPANEVDAGSSYPRREHEASVAVSRPQLAAQPVLSPEQNASSGVEPSRLVMHEDSGIRLPLSTSNGVVEVPPMYTTIRPSGARELLENRDTKREN</sequence>
<dbReference type="EMBL" id="JAFIQS020000003">
    <property type="protein sequence ID" value="KAH9484544.1"/>
    <property type="molecule type" value="Genomic_DNA"/>
</dbReference>
<reference evidence="1" key="1">
    <citation type="submission" date="2021-10" db="EMBL/GenBank/DDBJ databases">
        <title>Psilocybe cubensis genome.</title>
        <authorList>
            <person name="Mckernan K.J."/>
            <person name="Crawford S."/>
            <person name="Trippe A."/>
            <person name="Kane L.T."/>
            <person name="Mclaughlin S."/>
        </authorList>
    </citation>
    <scope>NUCLEOTIDE SEQUENCE</scope>
    <source>
        <strain evidence="1">MGC-MH-2018</strain>
    </source>
</reference>
<organism evidence="1 2">
    <name type="scientific">Psilocybe cubensis</name>
    <name type="common">Psychedelic mushroom</name>
    <name type="synonym">Stropharia cubensis</name>
    <dbReference type="NCBI Taxonomy" id="181762"/>
    <lineage>
        <taxon>Eukaryota</taxon>
        <taxon>Fungi</taxon>
        <taxon>Dikarya</taxon>
        <taxon>Basidiomycota</taxon>
        <taxon>Agaricomycotina</taxon>
        <taxon>Agaricomycetes</taxon>
        <taxon>Agaricomycetidae</taxon>
        <taxon>Agaricales</taxon>
        <taxon>Agaricineae</taxon>
        <taxon>Strophariaceae</taxon>
        <taxon>Psilocybe</taxon>
    </lineage>
</organism>
<keyword evidence="2" id="KW-1185">Reference proteome</keyword>
<dbReference type="Proteomes" id="UP000664032">
    <property type="component" value="Unassembled WGS sequence"/>
</dbReference>
<name>A0ACB8HA33_PSICU</name>
<gene>
    <name evidence="1" type="ORF">JR316_0004026</name>
</gene>
<evidence type="ECO:0000313" key="1">
    <source>
        <dbReference type="EMBL" id="KAH9484544.1"/>
    </source>
</evidence>
<protein>
    <submittedName>
        <fullName evidence="1">Uncharacterized protein</fullName>
    </submittedName>
</protein>
<comment type="caution">
    <text evidence="1">The sequence shown here is derived from an EMBL/GenBank/DDBJ whole genome shotgun (WGS) entry which is preliminary data.</text>
</comment>
<proteinExistence type="predicted"/>
<accession>A0ACB8HA33</accession>